<dbReference type="EMBL" id="JACRSO010000005">
    <property type="protein sequence ID" value="MBC8529932.1"/>
    <property type="molecule type" value="Genomic_DNA"/>
</dbReference>
<sequence length="280" mass="31685">MRPIFVTNKNLAAFRGYLVESEKSRATVEKYLHEVRALGHFLTGKALSKAAVLAYREQLKGGFKSSTINAKLSAINSFLDFMQLPLCKVRLLKVQRSAFIEEKRELTAAQYHRLLSAARSSGKERLYHLMLTIGSTGIRVSELCYITVEAAQSGSVELYLKGKCRTILLPQELCKKLLAYARKRGLEGGPIFCTKSGKPLDRSNICHEMKKLCALARIIPSKVYPHNLRHLFARSFYAIERNLCHLADILGHSSIETTRIYVAASTRQHERTLRKMKMVI</sequence>
<dbReference type="InterPro" id="IPR004107">
    <property type="entry name" value="Integrase_SAM-like_N"/>
</dbReference>
<reference evidence="9" key="1">
    <citation type="submission" date="2020-08" db="EMBL/GenBank/DDBJ databases">
        <title>Genome public.</title>
        <authorList>
            <person name="Liu C."/>
            <person name="Sun Q."/>
        </authorList>
    </citation>
    <scope>NUCLEOTIDE SEQUENCE</scope>
    <source>
        <strain evidence="9">NSJ-44</strain>
    </source>
</reference>
<evidence type="ECO:0000256" key="4">
    <source>
        <dbReference type="ARBA" id="ARBA00023125"/>
    </source>
</evidence>
<feature type="domain" description="Core-binding (CB)" evidence="8">
    <location>
        <begin position="1"/>
        <end position="83"/>
    </location>
</feature>
<evidence type="ECO:0000259" key="7">
    <source>
        <dbReference type="PROSITE" id="PS51898"/>
    </source>
</evidence>
<dbReference type="InterPro" id="IPR044068">
    <property type="entry name" value="CB"/>
</dbReference>
<feature type="domain" description="Tyr recombinase" evidence="7">
    <location>
        <begin position="101"/>
        <end position="275"/>
    </location>
</feature>
<proteinExistence type="inferred from homology"/>
<dbReference type="Proteomes" id="UP000654279">
    <property type="component" value="Unassembled WGS sequence"/>
</dbReference>
<dbReference type="AlphaFoldDB" id="A0A926D224"/>
<dbReference type="GO" id="GO:0003677">
    <property type="term" value="F:DNA binding"/>
    <property type="evidence" value="ECO:0007669"/>
    <property type="project" value="UniProtKB-UniRule"/>
</dbReference>
<dbReference type="PROSITE" id="PS51900">
    <property type="entry name" value="CB"/>
    <property type="match status" value="1"/>
</dbReference>
<name>A0A926D224_9FIRM</name>
<keyword evidence="10" id="KW-1185">Reference proteome</keyword>
<dbReference type="PANTHER" id="PTHR30349">
    <property type="entry name" value="PHAGE INTEGRASE-RELATED"/>
    <property type="match status" value="1"/>
</dbReference>
<evidence type="ECO:0000256" key="2">
    <source>
        <dbReference type="ARBA" id="ARBA00008857"/>
    </source>
</evidence>
<comment type="caution">
    <text evidence="9">The sequence shown here is derived from an EMBL/GenBank/DDBJ whole genome shotgun (WGS) entry which is preliminary data.</text>
</comment>
<keyword evidence="3" id="KW-0229">DNA integration</keyword>
<comment type="function">
    <text evidence="1">Site-specific tyrosine recombinase, which acts by catalyzing the cutting and rejoining of the recombining DNA molecules.</text>
</comment>
<dbReference type="GO" id="GO:0015074">
    <property type="term" value="P:DNA integration"/>
    <property type="evidence" value="ECO:0007669"/>
    <property type="project" value="UniProtKB-KW"/>
</dbReference>
<dbReference type="PROSITE" id="PS51898">
    <property type="entry name" value="TYR_RECOMBINASE"/>
    <property type="match status" value="1"/>
</dbReference>
<comment type="similarity">
    <text evidence="2">Belongs to the 'phage' integrase family.</text>
</comment>
<dbReference type="Pfam" id="PF00589">
    <property type="entry name" value="Phage_integrase"/>
    <property type="match status" value="1"/>
</dbReference>
<evidence type="ECO:0000313" key="10">
    <source>
        <dbReference type="Proteomes" id="UP000654279"/>
    </source>
</evidence>
<evidence type="ECO:0000256" key="1">
    <source>
        <dbReference type="ARBA" id="ARBA00003283"/>
    </source>
</evidence>
<dbReference type="InterPro" id="IPR013762">
    <property type="entry name" value="Integrase-like_cat_sf"/>
</dbReference>
<gene>
    <name evidence="9" type="ORF">H8699_10880</name>
</gene>
<dbReference type="InterPro" id="IPR002104">
    <property type="entry name" value="Integrase_catalytic"/>
</dbReference>
<organism evidence="9 10">
    <name type="scientific">Luoshenia tenuis</name>
    <dbReference type="NCBI Taxonomy" id="2763654"/>
    <lineage>
        <taxon>Bacteria</taxon>
        <taxon>Bacillati</taxon>
        <taxon>Bacillota</taxon>
        <taxon>Clostridia</taxon>
        <taxon>Christensenellales</taxon>
        <taxon>Christensenellaceae</taxon>
        <taxon>Luoshenia</taxon>
    </lineage>
</organism>
<dbReference type="Gene3D" id="1.10.443.10">
    <property type="entry name" value="Intergrase catalytic core"/>
    <property type="match status" value="1"/>
</dbReference>
<evidence type="ECO:0000313" key="9">
    <source>
        <dbReference type="EMBL" id="MBC8529932.1"/>
    </source>
</evidence>
<dbReference type="InterPro" id="IPR010998">
    <property type="entry name" value="Integrase_recombinase_N"/>
</dbReference>
<evidence type="ECO:0000256" key="6">
    <source>
        <dbReference type="PROSITE-ProRule" id="PRU01248"/>
    </source>
</evidence>
<keyword evidence="4 6" id="KW-0238">DNA-binding</keyword>
<keyword evidence="5" id="KW-0233">DNA recombination</keyword>
<evidence type="ECO:0000259" key="8">
    <source>
        <dbReference type="PROSITE" id="PS51900"/>
    </source>
</evidence>
<evidence type="ECO:0000256" key="5">
    <source>
        <dbReference type="ARBA" id="ARBA00023172"/>
    </source>
</evidence>
<dbReference type="Pfam" id="PF02899">
    <property type="entry name" value="Phage_int_SAM_1"/>
    <property type="match status" value="1"/>
</dbReference>
<dbReference type="RefSeq" id="WP_249285712.1">
    <property type="nucleotide sequence ID" value="NZ_JACRSO010000005.1"/>
</dbReference>
<protein>
    <submittedName>
        <fullName evidence="9">Tyrosine-type recombinase/integrase</fullName>
    </submittedName>
</protein>
<dbReference type="SUPFAM" id="SSF56349">
    <property type="entry name" value="DNA breaking-rejoining enzymes"/>
    <property type="match status" value="1"/>
</dbReference>
<dbReference type="InterPro" id="IPR011010">
    <property type="entry name" value="DNA_brk_join_enz"/>
</dbReference>
<evidence type="ECO:0000256" key="3">
    <source>
        <dbReference type="ARBA" id="ARBA00022908"/>
    </source>
</evidence>
<dbReference type="GO" id="GO:0006310">
    <property type="term" value="P:DNA recombination"/>
    <property type="evidence" value="ECO:0007669"/>
    <property type="project" value="UniProtKB-KW"/>
</dbReference>
<dbReference type="InterPro" id="IPR050090">
    <property type="entry name" value="Tyrosine_recombinase_XerCD"/>
</dbReference>
<accession>A0A926D224</accession>
<dbReference type="PANTHER" id="PTHR30349:SF89">
    <property type="entry name" value="INTEGRASE_RECOMBINASE"/>
    <property type="match status" value="1"/>
</dbReference>
<dbReference type="Gene3D" id="1.10.150.130">
    <property type="match status" value="1"/>
</dbReference>